<dbReference type="CDD" id="cd05379">
    <property type="entry name" value="CAP_bacterial"/>
    <property type="match status" value="1"/>
</dbReference>
<name>A0ABT1NM18_9MICC</name>
<dbReference type="InterPro" id="IPR035940">
    <property type="entry name" value="CAP_sf"/>
</dbReference>
<feature type="signal peptide" evidence="1">
    <location>
        <begin position="1"/>
        <end position="30"/>
    </location>
</feature>
<protein>
    <submittedName>
        <fullName evidence="3">S-layer homology domain-containing protein</fullName>
    </submittedName>
</protein>
<dbReference type="RefSeq" id="WP_255864656.1">
    <property type="nucleotide sequence ID" value="NZ_CP104263.1"/>
</dbReference>
<reference evidence="3 4" key="1">
    <citation type="submission" date="2022-07" db="EMBL/GenBank/DDBJ databases">
        <title>Novel species in genus Arthrobacter.</title>
        <authorList>
            <person name="Liu Y."/>
        </authorList>
    </citation>
    <scope>NUCLEOTIDE SEQUENCE [LARGE SCALE GENOMIC DNA]</scope>
    <source>
        <strain evidence="4">zg-Y859</strain>
    </source>
</reference>
<gene>
    <name evidence="3" type="ORF">NNX28_02260</name>
</gene>
<feature type="domain" description="SLH" evidence="2">
    <location>
        <begin position="439"/>
        <end position="506"/>
    </location>
</feature>
<dbReference type="Pfam" id="PF00188">
    <property type="entry name" value="CAP"/>
    <property type="match status" value="1"/>
</dbReference>
<dbReference type="PANTHER" id="PTHR31157:SF1">
    <property type="entry name" value="SCP DOMAIN-CONTAINING PROTEIN"/>
    <property type="match status" value="1"/>
</dbReference>
<keyword evidence="4" id="KW-1185">Reference proteome</keyword>
<organism evidence="3 4">
    <name type="scientific">Arthrobacter jinronghuae</name>
    <dbReference type="NCBI Taxonomy" id="2964609"/>
    <lineage>
        <taxon>Bacteria</taxon>
        <taxon>Bacillati</taxon>
        <taxon>Actinomycetota</taxon>
        <taxon>Actinomycetes</taxon>
        <taxon>Micrococcales</taxon>
        <taxon>Micrococcaceae</taxon>
        <taxon>Arthrobacter</taxon>
    </lineage>
</organism>
<feature type="domain" description="SLH" evidence="2">
    <location>
        <begin position="571"/>
        <end position="630"/>
    </location>
</feature>
<dbReference type="Proteomes" id="UP001206924">
    <property type="component" value="Unassembled WGS sequence"/>
</dbReference>
<sequence>MAWCRNLVAASAALAISLSALITGVPQAAADPGTNTAATPAPSTLDLRNRDKIIEMFDRVNMLRTAVGVPPLTFNVTVSEVAEDWSDHMAATGFAHNPRAFDDPRVADRWTAAAENIAYDWSGNIESMVFGWEMSPAHYQSIVNPALTTVGVGLAISESCDPAPDSIDCSTMATLNLFTFDAPPAGTYATARDYFDGKPSLDASFPVGVRAAEPVWNDLTNEYTIPAIAGVDYFVDATPTASSLEPGTYTAPRGYMTVDAVARSGTKLIGRTWWGHKFSRVLPIAPTFNDSDGTETDTFSIPSVEGVQYQVSGKVYDSGTYSAKGTVTVTARALPDYVLADRAAAEWTTTYKATPYQATPAAVLFADKAGTDKDTFTVPATIGVEYVVEGKVTAAGTYAGNGTVTVTARALRDYVLTAGATTEWTTTFSKAAAPYQPPAASPFIDVSTGQQFYKEMAWLAEKGISTGWTEPNGTRAYRPLQSINRDAMAAFLYRAAGSPTYSAPAKSPFADVSTGQQFYKEMAWLAEEGISTGWTEPNGTRTYRPLQSISRDAMAAFLYRAGDSPIYSAPAKSPFADVSTGQQFYKEMAWLAANGISTGWTEPNGTRTYRPFQSINRDAMAAFLYRAAGI</sequence>
<dbReference type="SUPFAM" id="SSF55797">
    <property type="entry name" value="PR-1-like"/>
    <property type="match status" value="1"/>
</dbReference>
<dbReference type="InterPro" id="IPR014044">
    <property type="entry name" value="CAP_dom"/>
</dbReference>
<dbReference type="PROSITE" id="PS51272">
    <property type="entry name" value="SLH"/>
    <property type="match status" value="3"/>
</dbReference>
<feature type="chain" id="PRO_5046034813" evidence="1">
    <location>
        <begin position="31"/>
        <end position="630"/>
    </location>
</feature>
<dbReference type="InterPro" id="IPR001119">
    <property type="entry name" value="SLH_dom"/>
</dbReference>
<feature type="domain" description="SLH" evidence="2">
    <location>
        <begin position="509"/>
        <end position="570"/>
    </location>
</feature>
<evidence type="ECO:0000313" key="3">
    <source>
        <dbReference type="EMBL" id="MCQ1948753.1"/>
    </source>
</evidence>
<accession>A0ABT1NM18</accession>
<dbReference type="Gene3D" id="3.40.33.10">
    <property type="entry name" value="CAP"/>
    <property type="match status" value="1"/>
</dbReference>
<dbReference type="EMBL" id="JANFLP010000001">
    <property type="protein sequence ID" value="MCQ1948753.1"/>
    <property type="molecule type" value="Genomic_DNA"/>
</dbReference>
<comment type="caution">
    <text evidence="3">The sequence shown here is derived from an EMBL/GenBank/DDBJ whole genome shotgun (WGS) entry which is preliminary data.</text>
</comment>
<dbReference type="PANTHER" id="PTHR31157">
    <property type="entry name" value="SCP DOMAIN-CONTAINING PROTEIN"/>
    <property type="match status" value="1"/>
</dbReference>
<evidence type="ECO:0000313" key="4">
    <source>
        <dbReference type="Proteomes" id="UP001206924"/>
    </source>
</evidence>
<proteinExistence type="predicted"/>
<dbReference type="Pfam" id="PF00395">
    <property type="entry name" value="SLH"/>
    <property type="match status" value="2"/>
</dbReference>
<evidence type="ECO:0000259" key="2">
    <source>
        <dbReference type="PROSITE" id="PS51272"/>
    </source>
</evidence>
<evidence type="ECO:0000256" key="1">
    <source>
        <dbReference type="SAM" id="SignalP"/>
    </source>
</evidence>
<keyword evidence="1" id="KW-0732">Signal</keyword>